<feature type="transmembrane region" description="Helical" evidence="1">
    <location>
        <begin position="237"/>
        <end position="257"/>
    </location>
</feature>
<dbReference type="PANTHER" id="PTHR38454">
    <property type="entry name" value="INTEGRAL MEMBRANE PROTEIN-RELATED"/>
    <property type="match status" value="1"/>
</dbReference>
<sequence>MEFSFTKKKNSHLYLTYSLAFLIVAFFVYGTYLITGHALIWHLDGANQHLPLLEEYRRYLHAFFKDPSTINTWSWHFGLGSDVFQVYSYYTLGDIFIYPLLLLPAKALVTGYQVMIVIRLYCAGLAFCYFANHFEFDRFTITGGALVYLFNAFLLYSNVAQPFFTTPFILFPLIIVALERTLQQGKIGPLILVFSWMLISSFYFAYILGIGAMLYLGLRFGLTYRKKIKTLKARIQLLSKLALATVISLLCSSFLLVPEIIAVKNSTRSGGVFANGLNVYPLYYYLALPSQLINGANRDFYFWSALGFSSIVFFALIYIILQKKTYRLTFWALCLSFIMLLLPQFGALMNGLMAPSNRWTLLSCLPIAFAVCVLLKDLRSLSEKTLQIFSFSLVGYMTFIGLTYLFQNDEKLFVPMIFLFVFWALLGNANKKKTTQKFLLSAILLNVCLNAIYFEAPFNGGYAAEMLPLKAYETLKTKRFAGLEKNLPDPKDDFYRISTLSKNYNLGSNYHLYNVLGSKLYSINSYYSLQNKALSDFANAYQNAQYEANIPLGQLSDRTILNNFLGVRYLFTQINQPNATKIPYGYQLVQTTPKISDANGDSSKDRQTKLYQTRSAFPLVYFQTKVLPTTEAKKLSATEQERALPLGVVVSQVDATGLAKVDQKQLRSEVQELPYQLISSRGNVVSPNELDKQDSEQTYTLVLQLPKEQTISGELQLDLSHIKYVPYTLKKQLALEEQQKVSDLTQGLLEQNKLLTSYKYFRYHILQGSPDNSFSLSVSSPLGSEKLFQPKQNALSFYKVVTAGTLNLGYFETLPQTLTLTPSKLGNFHFDLKVYVQTLGPTYVKQVKELQKHALQQVKLTPTGLSGQIKVDQAGILTSSIPYAKGWSVKVDGKKRPVLKTNHAFVGVRLTKGKHQIRFSYTIPGLKLGAYLSLSGLICLGFCLIFEKYYFRRSGQ</sequence>
<evidence type="ECO:0000256" key="1">
    <source>
        <dbReference type="SAM" id="Phobius"/>
    </source>
</evidence>
<comment type="caution">
    <text evidence="2">The sequence shown here is derived from an EMBL/GenBank/DDBJ whole genome shotgun (WGS) entry which is preliminary data.</text>
</comment>
<feature type="transmembrane region" description="Helical" evidence="1">
    <location>
        <begin position="12"/>
        <end position="34"/>
    </location>
</feature>
<keyword evidence="1" id="KW-1133">Transmembrane helix</keyword>
<feature type="transmembrane region" description="Helical" evidence="1">
    <location>
        <begin position="412"/>
        <end position="429"/>
    </location>
</feature>
<dbReference type="InterPro" id="IPR018580">
    <property type="entry name" value="Uncharacterised_YfhO"/>
</dbReference>
<feature type="transmembrane region" description="Helical" evidence="1">
    <location>
        <begin position="438"/>
        <end position="456"/>
    </location>
</feature>
<gene>
    <name evidence="2" type="ORF">AALT52_08835</name>
</gene>
<keyword evidence="3" id="KW-1185">Reference proteome</keyword>
<evidence type="ECO:0000313" key="3">
    <source>
        <dbReference type="Proteomes" id="UP001565236"/>
    </source>
</evidence>
<dbReference type="EMBL" id="JBCLUF010000037">
    <property type="protein sequence ID" value="MEY8662993.1"/>
    <property type="molecule type" value="Genomic_DNA"/>
</dbReference>
<keyword evidence="1" id="KW-0472">Membrane</keyword>
<name>A0ABV4DS40_9LACO</name>
<feature type="transmembrane region" description="Helical" evidence="1">
    <location>
        <begin position="928"/>
        <end position="946"/>
    </location>
</feature>
<reference evidence="2 3" key="1">
    <citation type="submission" date="2024-03" db="EMBL/GenBank/DDBJ databases">
        <title>Mouse gut bacterial collection (mGBC) of GemPharmatech.</title>
        <authorList>
            <person name="He Y."/>
            <person name="Dong L."/>
            <person name="Wu D."/>
            <person name="Gao X."/>
            <person name="Lin Z."/>
        </authorList>
    </citation>
    <scope>NUCLEOTIDE SEQUENCE [LARGE SCALE GENOMIC DNA]</scope>
    <source>
        <strain evidence="2 3">15-30</strain>
    </source>
</reference>
<accession>A0ABV4DS40</accession>
<feature type="transmembrane region" description="Helical" evidence="1">
    <location>
        <begin position="190"/>
        <end position="217"/>
    </location>
</feature>
<feature type="transmembrane region" description="Helical" evidence="1">
    <location>
        <begin position="328"/>
        <end position="347"/>
    </location>
</feature>
<dbReference type="PANTHER" id="PTHR38454:SF1">
    <property type="entry name" value="INTEGRAL MEMBRANE PROTEIN"/>
    <property type="match status" value="1"/>
</dbReference>
<feature type="transmembrane region" description="Helical" evidence="1">
    <location>
        <begin position="162"/>
        <end position="178"/>
    </location>
</feature>
<organism evidence="2 3">
    <name type="scientific">Ligilactobacillus faecis</name>
    <dbReference type="NCBI Taxonomy" id="762833"/>
    <lineage>
        <taxon>Bacteria</taxon>
        <taxon>Bacillati</taxon>
        <taxon>Bacillota</taxon>
        <taxon>Bacilli</taxon>
        <taxon>Lactobacillales</taxon>
        <taxon>Lactobacillaceae</taxon>
        <taxon>Ligilactobacillus</taxon>
    </lineage>
</organism>
<feature type="transmembrane region" description="Helical" evidence="1">
    <location>
        <begin position="112"/>
        <end position="132"/>
    </location>
</feature>
<feature type="transmembrane region" description="Helical" evidence="1">
    <location>
        <begin position="269"/>
        <end position="288"/>
    </location>
</feature>
<proteinExistence type="predicted"/>
<protein>
    <submittedName>
        <fullName evidence="2">YfhO family protein</fullName>
    </submittedName>
</protein>
<feature type="transmembrane region" description="Helical" evidence="1">
    <location>
        <begin position="359"/>
        <end position="376"/>
    </location>
</feature>
<feature type="transmembrane region" description="Helical" evidence="1">
    <location>
        <begin position="388"/>
        <end position="406"/>
    </location>
</feature>
<evidence type="ECO:0000313" key="2">
    <source>
        <dbReference type="EMBL" id="MEY8662993.1"/>
    </source>
</evidence>
<dbReference type="Pfam" id="PF09586">
    <property type="entry name" value="YfhO"/>
    <property type="match status" value="1"/>
</dbReference>
<feature type="transmembrane region" description="Helical" evidence="1">
    <location>
        <begin position="300"/>
        <end position="321"/>
    </location>
</feature>
<dbReference type="RefSeq" id="WP_369942959.1">
    <property type="nucleotide sequence ID" value="NZ_JBCLUF010000037.1"/>
</dbReference>
<keyword evidence="1" id="KW-0812">Transmembrane</keyword>
<dbReference type="Proteomes" id="UP001565236">
    <property type="component" value="Unassembled WGS sequence"/>
</dbReference>